<accession>A0A3S3NWC4</accession>
<evidence type="ECO:0000256" key="5">
    <source>
        <dbReference type="PIRSR" id="PIRSR601820-3"/>
    </source>
</evidence>
<name>A0A3S3NWC4_9ACAR</name>
<reference evidence="9" key="2">
    <citation type="submission" date="2018-11" db="EMBL/GenBank/DDBJ databases">
        <title>Trombidioid mite genomics.</title>
        <authorList>
            <person name="Dong X."/>
        </authorList>
    </citation>
    <scope>NUCLEOTIDE SEQUENCE</scope>
    <source>
        <strain evidence="9">UoL-WK</strain>
    </source>
</reference>
<dbReference type="GO" id="GO:0005615">
    <property type="term" value="C:extracellular space"/>
    <property type="evidence" value="ECO:0007669"/>
    <property type="project" value="TreeGrafter"/>
</dbReference>
<dbReference type="GO" id="GO:0046872">
    <property type="term" value="F:metal ion binding"/>
    <property type="evidence" value="ECO:0007669"/>
    <property type="project" value="UniProtKB-KW"/>
</dbReference>
<reference evidence="9 10" key="1">
    <citation type="journal article" date="2018" name="Gigascience">
        <title>Genomes of trombidid mites reveal novel predicted allergens and laterally-transferred genes associated with secondary metabolism.</title>
        <authorList>
            <person name="Dong X."/>
            <person name="Chaisiri K."/>
            <person name="Xia D."/>
            <person name="Armstrong S.D."/>
            <person name="Fang Y."/>
            <person name="Donnelly M.J."/>
            <person name="Kadowaki T."/>
            <person name="McGarry J.W."/>
            <person name="Darby A.C."/>
            <person name="Makepeace B.L."/>
        </authorList>
    </citation>
    <scope>NUCLEOTIDE SEQUENCE [LARGE SCALE GENOMIC DNA]</scope>
    <source>
        <strain evidence="9">UoL-WK</strain>
    </source>
</reference>
<feature type="domain" description="NTR" evidence="7">
    <location>
        <begin position="21"/>
        <end position="144"/>
    </location>
</feature>
<dbReference type="EMBL" id="NCKU01017475">
    <property type="protein sequence ID" value="RWR98977.1"/>
    <property type="molecule type" value="Genomic_DNA"/>
</dbReference>
<protein>
    <submittedName>
        <fullName evidence="9">Metalloproteinase inhibitor 4-like protein</fullName>
    </submittedName>
</protein>
<dbReference type="OrthoDB" id="6041373at2759"/>
<dbReference type="SUPFAM" id="SSF50242">
    <property type="entry name" value="TIMP-like"/>
    <property type="match status" value="1"/>
</dbReference>
<evidence type="ECO:0000256" key="1">
    <source>
        <dbReference type="ARBA" id="ARBA00004613"/>
    </source>
</evidence>
<dbReference type="EMBL" id="NCKU01012689">
    <property type="protein sequence ID" value="RWS00010.1"/>
    <property type="molecule type" value="Genomic_DNA"/>
</dbReference>
<feature type="signal peptide" evidence="6">
    <location>
        <begin position="1"/>
        <end position="20"/>
    </location>
</feature>
<keyword evidence="3 5" id="KW-1015">Disulfide bond</keyword>
<dbReference type="PROSITE" id="PS51257">
    <property type="entry name" value="PROKAR_LIPOPROTEIN"/>
    <property type="match status" value="1"/>
</dbReference>
<dbReference type="InterPro" id="IPR001134">
    <property type="entry name" value="Netrin_domain"/>
</dbReference>
<dbReference type="PANTHER" id="PTHR11844">
    <property type="entry name" value="METALLOPROTEASE INHIBITOR"/>
    <property type="match status" value="1"/>
</dbReference>
<dbReference type="GO" id="GO:0002020">
    <property type="term" value="F:protease binding"/>
    <property type="evidence" value="ECO:0007669"/>
    <property type="project" value="TreeGrafter"/>
</dbReference>
<keyword evidence="4" id="KW-0862">Zinc</keyword>
<dbReference type="GO" id="GO:0031012">
    <property type="term" value="C:extracellular matrix"/>
    <property type="evidence" value="ECO:0007669"/>
    <property type="project" value="TreeGrafter"/>
</dbReference>
<proteinExistence type="predicted"/>
<dbReference type="Gene3D" id="2.40.50.120">
    <property type="match status" value="1"/>
</dbReference>
<dbReference type="STRING" id="1965070.A0A3S3NWC4"/>
<keyword evidence="2" id="KW-0964">Secreted</keyword>
<evidence type="ECO:0000313" key="9">
    <source>
        <dbReference type="EMBL" id="RWS00010.1"/>
    </source>
</evidence>
<dbReference type="AlphaFoldDB" id="A0A3S3NWC4"/>
<dbReference type="GO" id="GO:0008191">
    <property type="term" value="F:metalloendopeptidase inhibitor activity"/>
    <property type="evidence" value="ECO:0007669"/>
    <property type="project" value="InterPro"/>
</dbReference>
<keyword evidence="4" id="KW-0479">Metal-binding</keyword>
<feature type="binding site" evidence="4">
    <location>
        <position position="21"/>
    </location>
    <ligand>
        <name>Zn(2+)</name>
        <dbReference type="ChEBI" id="CHEBI:29105"/>
        <note>ligand shared with metalloproteinase partner</note>
    </ligand>
</feature>
<feature type="disulfide bond" evidence="5">
    <location>
        <begin position="21"/>
        <end position="84"/>
    </location>
</feature>
<dbReference type="Pfam" id="PF00965">
    <property type="entry name" value="TIMP"/>
    <property type="match status" value="1"/>
</dbReference>
<evidence type="ECO:0000256" key="3">
    <source>
        <dbReference type="ARBA" id="ARBA00023157"/>
    </source>
</evidence>
<feature type="disulfide bond" evidence="5">
    <location>
        <begin position="23"/>
        <end position="117"/>
    </location>
</feature>
<dbReference type="GO" id="GO:0051045">
    <property type="term" value="P:negative regulation of membrane protein ectodomain proteolysis"/>
    <property type="evidence" value="ECO:0007669"/>
    <property type="project" value="TreeGrafter"/>
</dbReference>
<keyword evidence="6" id="KW-0732">Signal</keyword>
<evidence type="ECO:0000256" key="6">
    <source>
        <dbReference type="SAM" id="SignalP"/>
    </source>
</evidence>
<organism evidence="9 10">
    <name type="scientific">Dinothrombium tinctorium</name>
    <dbReference type="NCBI Taxonomy" id="1965070"/>
    <lineage>
        <taxon>Eukaryota</taxon>
        <taxon>Metazoa</taxon>
        <taxon>Ecdysozoa</taxon>
        <taxon>Arthropoda</taxon>
        <taxon>Chelicerata</taxon>
        <taxon>Arachnida</taxon>
        <taxon>Acari</taxon>
        <taxon>Acariformes</taxon>
        <taxon>Trombidiformes</taxon>
        <taxon>Prostigmata</taxon>
        <taxon>Anystina</taxon>
        <taxon>Parasitengona</taxon>
        <taxon>Trombidioidea</taxon>
        <taxon>Trombidiidae</taxon>
        <taxon>Dinothrombium</taxon>
    </lineage>
</organism>
<dbReference type="InterPro" id="IPR001820">
    <property type="entry name" value="TIMP"/>
</dbReference>
<evidence type="ECO:0000256" key="4">
    <source>
        <dbReference type="PIRSR" id="PIRSR601820-1"/>
    </source>
</evidence>
<dbReference type="PROSITE" id="PS50189">
    <property type="entry name" value="NTR"/>
    <property type="match status" value="1"/>
</dbReference>
<evidence type="ECO:0000313" key="8">
    <source>
        <dbReference type="EMBL" id="RWR98977.1"/>
    </source>
</evidence>
<dbReference type="InterPro" id="IPR008993">
    <property type="entry name" value="TIMP-like_OB-fold"/>
</dbReference>
<sequence length="149" mass="16241">MSKVIIALLAVHFSTIVVLSCLCAPSTPLQKICVADAAIKARVTGRQQVSQSIHYTINVIEVLKSNQDLSNLTTLVTSTQPGHCGLELDNNALYFLTGNIHSPRARPQDIVLTSSTCRFVLNLDKASDNEKRAVFDLFKPSLNCNQTDA</sequence>
<feature type="chain" id="PRO_5033805885" evidence="6">
    <location>
        <begin position="21"/>
        <end position="149"/>
    </location>
</feature>
<gene>
    <name evidence="9" type="ORF">B4U79_16942</name>
    <name evidence="8" type="ORF">B4U79_17089</name>
</gene>
<keyword evidence="10" id="KW-1185">Reference proteome</keyword>
<comment type="subcellular location">
    <subcellularLocation>
        <location evidence="1">Secreted</location>
    </subcellularLocation>
</comment>
<dbReference type="PANTHER" id="PTHR11844:SF33">
    <property type="entry name" value="TISSUE INHIBITOR OF METALLOPROTEINASE"/>
    <property type="match status" value="1"/>
</dbReference>
<evidence type="ECO:0000313" key="10">
    <source>
        <dbReference type="Proteomes" id="UP000285301"/>
    </source>
</evidence>
<dbReference type="Proteomes" id="UP000285301">
    <property type="component" value="Unassembled WGS sequence"/>
</dbReference>
<comment type="caution">
    <text evidence="9">The sequence shown here is derived from an EMBL/GenBank/DDBJ whole genome shotgun (WGS) entry which is preliminary data.</text>
</comment>
<evidence type="ECO:0000256" key="2">
    <source>
        <dbReference type="ARBA" id="ARBA00022525"/>
    </source>
</evidence>
<evidence type="ECO:0000259" key="7">
    <source>
        <dbReference type="PROSITE" id="PS50189"/>
    </source>
</evidence>